<name>A0A841GQ52_9BACT</name>
<accession>A0A841GQ52</accession>
<dbReference type="PANTHER" id="PTHR47786:SF2">
    <property type="entry name" value="GLYCOSYL HYDROLASE FAMILY 13 CATALYTIC DOMAIN-CONTAINING PROTEIN"/>
    <property type="match status" value="1"/>
</dbReference>
<keyword evidence="4" id="KW-1185">Reference proteome</keyword>
<reference evidence="3 4" key="1">
    <citation type="submission" date="2020-08" db="EMBL/GenBank/DDBJ databases">
        <title>Genomic Encyclopedia of Type Strains, Phase IV (KMG-IV): sequencing the most valuable type-strain genomes for metagenomic binning, comparative biology and taxonomic classification.</title>
        <authorList>
            <person name="Goeker M."/>
        </authorList>
    </citation>
    <scope>NUCLEOTIDE SEQUENCE [LARGE SCALE GENOMIC DNA]</scope>
    <source>
        <strain evidence="3 4">DSM 29007</strain>
    </source>
</reference>
<feature type="chain" id="PRO_5032390348" evidence="1">
    <location>
        <begin position="22"/>
        <end position="459"/>
    </location>
</feature>
<feature type="domain" description="Glycosyl hydrolase family 13 catalytic" evidence="2">
    <location>
        <begin position="51"/>
        <end position="367"/>
    </location>
</feature>
<dbReference type="Pfam" id="PF00128">
    <property type="entry name" value="Alpha-amylase"/>
    <property type="match status" value="2"/>
</dbReference>
<dbReference type="Proteomes" id="UP000582837">
    <property type="component" value="Unassembled WGS sequence"/>
</dbReference>
<dbReference type="PANTHER" id="PTHR47786">
    <property type="entry name" value="ALPHA-1,4-GLUCAN:MALTOSE-1-PHOSPHATE MALTOSYLTRANSFERASE"/>
    <property type="match status" value="1"/>
</dbReference>
<dbReference type="EMBL" id="JACHIA010000002">
    <property type="protein sequence ID" value="MBB6069552.1"/>
    <property type="molecule type" value="Genomic_DNA"/>
</dbReference>
<gene>
    <name evidence="3" type="ORF">HNQ61_001167</name>
</gene>
<feature type="signal peptide" evidence="1">
    <location>
        <begin position="1"/>
        <end position="21"/>
    </location>
</feature>
<evidence type="ECO:0000256" key="1">
    <source>
        <dbReference type="SAM" id="SignalP"/>
    </source>
</evidence>
<dbReference type="RefSeq" id="WP_170037376.1">
    <property type="nucleotide sequence ID" value="NZ_JABDTL010000002.1"/>
</dbReference>
<sequence length="459" mass="49865">MRRLYAALVAGSAFAGACAPAGRTAAQPGAAPAGPAGATNQGWVANTALYEVFVRDFSPAGNLSGVIDGLDRIQATGANVVWLMPIHPIGVLNRKDPLGSSYSVRDYHEVNPDYGTKDDFRALVQAAHARNLKVILDWVPNHTAWDHRWATEHPEFYTRDEQGRMTVPRDADGKLTDWTDVADLDYGNPGLRRAMIGEMRYWLDEFGIDGFRVDVAAFVPDDFWREAVPQLRAGRSILLLAEWDAPRMHDLGFDLTYSWPSYSRLKEVWKGGPASSFVDAEIADVRSLPNGGMRMRFSTNHDETAWDQPPITLFGGAAGARAAFLTMALLPGTPLLYNGQEVESPQKLGLFVREPVSWSLSGADAARAFYRHVIDLERTHPAFVSGDLAAVQTDQANDVIAYRRGNAVVLVNTRPRPVRVTPAGVSLNGARDLLAGGAHQGASVSLPAHGAMVLEIAGS</sequence>
<dbReference type="InterPro" id="IPR006047">
    <property type="entry name" value="GH13_cat_dom"/>
</dbReference>
<protein>
    <submittedName>
        <fullName evidence="3">YD repeat-containing protein</fullName>
    </submittedName>
</protein>
<evidence type="ECO:0000259" key="2">
    <source>
        <dbReference type="SMART" id="SM00642"/>
    </source>
</evidence>
<keyword evidence="1" id="KW-0732">Signal</keyword>
<organism evidence="3 4">
    <name type="scientific">Longimicrobium terrae</name>
    <dbReference type="NCBI Taxonomy" id="1639882"/>
    <lineage>
        <taxon>Bacteria</taxon>
        <taxon>Pseudomonadati</taxon>
        <taxon>Gemmatimonadota</taxon>
        <taxon>Longimicrobiia</taxon>
        <taxon>Longimicrobiales</taxon>
        <taxon>Longimicrobiaceae</taxon>
        <taxon>Longimicrobium</taxon>
    </lineage>
</organism>
<dbReference type="InterPro" id="IPR017853">
    <property type="entry name" value="GH"/>
</dbReference>
<dbReference type="Gene3D" id="3.20.20.80">
    <property type="entry name" value="Glycosidases"/>
    <property type="match status" value="1"/>
</dbReference>
<evidence type="ECO:0000313" key="3">
    <source>
        <dbReference type="EMBL" id="MBB6069552.1"/>
    </source>
</evidence>
<dbReference type="AlphaFoldDB" id="A0A841GQ52"/>
<dbReference type="SUPFAM" id="SSF51445">
    <property type="entry name" value="(Trans)glycosidases"/>
    <property type="match status" value="1"/>
</dbReference>
<dbReference type="GO" id="GO:0005975">
    <property type="term" value="P:carbohydrate metabolic process"/>
    <property type="evidence" value="ECO:0007669"/>
    <property type="project" value="InterPro"/>
</dbReference>
<dbReference type="PROSITE" id="PS51257">
    <property type="entry name" value="PROKAR_LIPOPROTEIN"/>
    <property type="match status" value="1"/>
</dbReference>
<comment type="caution">
    <text evidence="3">The sequence shown here is derived from an EMBL/GenBank/DDBJ whole genome shotgun (WGS) entry which is preliminary data.</text>
</comment>
<evidence type="ECO:0000313" key="4">
    <source>
        <dbReference type="Proteomes" id="UP000582837"/>
    </source>
</evidence>
<proteinExistence type="predicted"/>
<dbReference type="SMART" id="SM00642">
    <property type="entry name" value="Aamy"/>
    <property type="match status" value="1"/>
</dbReference>
<dbReference type="CDD" id="cd11313">
    <property type="entry name" value="AmyAc_arch_bac_AmyA"/>
    <property type="match status" value="1"/>
</dbReference>